<protein>
    <recommendedName>
        <fullName evidence="4">CBM-cenC domain-containing protein</fullName>
    </recommendedName>
</protein>
<evidence type="ECO:0000256" key="3">
    <source>
        <dbReference type="SAM" id="SignalP"/>
    </source>
</evidence>
<feature type="region of interest" description="Disordered" evidence="2">
    <location>
        <begin position="563"/>
        <end position="590"/>
    </location>
</feature>
<feature type="compositionally biased region" description="Polar residues" evidence="2">
    <location>
        <begin position="563"/>
        <end position="572"/>
    </location>
</feature>
<dbReference type="STRING" id="303698.A0A1V6TXU9"/>
<feature type="signal peptide" evidence="3">
    <location>
        <begin position="1"/>
        <end position="22"/>
    </location>
</feature>
<dbReference type="GO" id="GO:0016798">
    <property type="term" value="F:hydrolase activity, acting on glycosyl bonds"/>
    <property type="evidence" value="ECO:0007669"/>
    <property type="project" value="InterPro"/>
</dbReference>
<sequence>MNIKLWIWQAVLPLLLANSATAEKAPTCTTHEINLLQNPSFESGSLAGWSLVEDNMVVVSDPHAADGHYYLKRALHSNGDISGVYQPITGLTEGSTYTVSAQWRIQKPVSGRRVSCDLAFYMVGETSTTYVGGYENLRATPKNTAWSTVSAEFTADISSGALYIYLYCPKVRHHQARVALDDIKVLNGETTTSCISSSASSSATPVASISISSSVSPIQSSTIVPPHLSTIKPSSIPAATSSSSVISSRPSSTPLPSPVTSPASSSHITSSSASSPSGITSSSSLTRVTFSSRPHPSSRPTVRPIGSSSVPVASSVPASSEGPHSFTPSLPSATGPVTGPSTEPAPAPSSGPGNGGGSGSGDEGSGNGGSGNGGSGNGGSGNGGSGNGGSGNGGSGNGGSGNGGSGNGGSGNGGSGNGDSSNGSGNGGSPSVGGTTVSPTAPQLTTSTVFETRTSTITACASTVTNCPARSTYVTTETIVVSTTICPVKATTTNAGPIITGAPTVPGDASGHHYTTETILSTRTVTVTACPSTAKDCPARDKTTSVTTETLVAGTTVYEVTPTATGPIQTGAPNGKPAPGQDSNGNVPGPVVTGIATTNPSQSPVEVVYVTSTRVSTVLACPPKKEALAL</sequence>
<feature type="compositionally biased region" description="Low complexity" evidence="2">
    <location>
        <begin position="234"/>
        <end position="252"/>
    </location>
</feature>
<name>A0A1V6TXU9_9EURO</name>
<feature type="region of interest" description="Disordered" evidence="2">
    <location>
        <begin position="234"/>
        <end position="443"/>
    </location>
</feature>
<evidence type="ECO:0000313" key="6">
    <source>
        <dbReference type="Proteomes" id="UP000191285"/>
    </source>
</evidence>
<evidence type="ECO:0000259" key="4">
    <source>
        <dbReference type="Pfam" id="PF02018"/>
    </source>
</evidence>
<comment type="caution">
    <text evidence="5">The sequence shown here is derived from an EMBL/GenBank/DDBJ whole genome shotgun (WGS) entry which is preliminary data.</text>
</comment>
<dbReference type="Gene3D" id="2.60.120.260">
    <property type="entry name" value="Galactose-binding domain-like"/>
    <property type="match status" value="1"/>
</dbReference>
<feature type="compositionally biased region" description="Low complexity" evidence="2">
    <location>
        <begin position="260"/>
        <end position="292"/>
    </location>
</feature>
<proteinExistence type="predicted"/>
<evidence type="ECO:0000313" key="5">
    <source>
        <dbReference type="EMBL" id="OQE31167.1"/>
    </source>
</evidence>
<dbReference type="AlphaFoldDB" id="A0A1V6TXU9"/>
<accession>A0A1V6TXU9</accession>
<dbReference type="InterPro" id="IPR003305">
    <property type="entry name" value="CenC_carb-bd"/>
</dbReference>
<feature type="compositionally biased region" description="Low complexity" evidence="2">
    <location>
        <begin position="307"/>
        <end position="320"/>
    </location>
</feature>
<dbReference type="Proteomes" id="UP000191285">
    <property type="component" value="Unassembled WGS sequence"/>
</dbReference>
<dbReference type="EMBL" id="MLKD01000001">
    <property type="protein sequence ID" value="OQE31167.1"/>
    <property type="molecule type" value="Genomic_DNA"/>
</dbReference>
<feature type="domain" description="CBM-cenC" evidence="4">
    <location>
        <begin position="34"/>
        <end position="166"/>
    </location>
</feature>
<dbReference type="Pfam" id="PF02018">
    <property type="entry name" value="CBM_4_9"/>
    <property type="match status" value="1"/>
</dbReference>
<evidence type="ECO:0000256" key="1">
    <source>
        <dbReference type="ARBA" id="ARBA00022801"/>
    </source>
</evidence>
<organism evidence="5 6">
    <name type="scientific">Penicillium steckii</name>
    <dbReference type="NCBI Taxonomy" id="303698"/>
    <lineage>
        <taxon>Eukaryota</taxon>
        <taxon>Fungi</taxon>
        <taxon>Dikarya</taxon>
        <taxon>Ascomycota</taxon>
        <taxon>Pezizomycotina</taxon>
        <taxon>Eurotiomycetes</taxon>
        <taxon>Eurotiomycetidae</taxon>
        <taxon>Eurotiales</taxon>
        <taxon>Aspergillaceae</taxon>
        <taxon>Penicillium</taxon>
    </lineage>
</organism>
<keyword evidence="3" id="KW-0732">Signal</keyword>
<dbReference type="OrthoDB" id="3565477at2759"/>
<reference evidence="6" key="1">
    <citation type="journal article" date="2017" name="Nat. Microbiol.">
        <title>Global analysis of biosynthetic gene clusters reveals vast potential of secondary metabolite production in Penicillium species.</title>
        <authorList>
            <person name="Nielsen J.C."/>
            <person name="Grijseels S."/>
            <person name="Prigent S."/>
            <person name="Ji B."/>
            <person name="Dainat J."/>
            <person name="Nielsen K.F."/>
            <person name="Frisvad J.C."/>
            <person name="Workman M."/>
            <person name="Nielsen J."/>
        </authorList>
    </citation>
    <scope>NUCLEOTIDE SEQUENCE [LARGE SCALE GENOMIC DNA]</scope>
    <source>
        <strain evidence="6">IBT 24891</strain>
    </source>
</reference>
<gene>
    <name evidence="5" type="ORF">PENSTE_c001G03037</name>
</gene>
<keyword evidence="1" id="KW-0378">Hydrolase</keyword>
<feature type="chain" id="PRO_5013229508" description="CBM-cenC domain-containing protein" evidence="3">
    <location>
        <begin position="23"/>
        <end position="630"/>
    </location>
</feature>
<dbReference type="InterPro" id="IPR008979">
    <property type="entry name" value="Galactose-bd-like_sf"/>
</dbReference>
<feature type="compositionally biased region" description="Gly residues" evidence="2">
    <location>
        <begin position="352"/>
        <end position="417"/>
    </location>
</feature>
<keyword evidence="6" id="KW-1185">Reference proteome</keyword>
<dbReference type="SUPFAM" id="SSF49785">
    <property type="entry name" value="Galactose-binding domain-like"/>
    <property type="match status" value="1"/>
</dbReference>
<evidence type="ECO:0000256" key="2">
    <source>
        <dbReference type="SAM" id="MobiDB-lite"/>
    </source>
</evidence>